<dbReference type="Proteomes" id="UP000256269">
    <property type="component" value="Unassembled WGS sequence"/>
</dbReference>
<proteinExistence type="predicted"/>
<protein>
    <submittedName>
        <fullName evidence="3">Thiamine transport system substrate-binding protein</fullName>
    </submittedName>
</protein>
<feature type="signal peptide" evidence="2">
    <location>
        <begin position="1"/>
        <end position="23"/>
    </location>
</feature>
<dbReference type="NCBIfam" id="TIGR01254">
    <property type="entry name" value="sfuA"/>
    <property type="match status" value="1"/>
</dbReference>
<evidence type="ECO:0000313" key="3">
    <source>
        <dbReference type="EMBL" id="REH41925.1"/>
    </source>
</evidence>
<dbReference type="GO" id="GO:0030975">
    <property type="term" value="F:thiamine binding"/>
    <property type="evidence" value="ECO:0007669"/>
    <property type="project" value="InterPro"/>
</dbReference>
<dbReference type="InterPro" id="IPR005948">
    <property type="entry name" value="ThiB-like"/>
</dbReference>
<evidence type="ECO:0000256" key="2">
    <source>
        <dbReference type="SAM" id="SignalP"/>
    </source>
</evidence>
<gene>
    <name evidence="3" type="ORF">BCF44_111230</name>
</gene>
<dbReference type="GO" id="GO:0030976">
    <property type="term" value="F:thiamine pyrophosphate binding"/>
    <property type="evidence" value="ECO:0007669"/>
    <property type="project" value="TreeGrafter"/>
</dbReference>
<keyword evidence="1 2" id="KW-0732">Signal</keyword>
<dbReference type="GO" id="GO:0030288">
    <property type="term" value="C:outer membrane-bounded periplasmic space"/>
    <property type="evidence" value="ECO:0007669"/>
    <property type="project" value="TreeGrafter"/>
</dbReference>
<dbReference type="SUPFAM" id="SSF53850">
    <property type="entry name" value="Periplasmic binding protein-like II"/>
    <property type="match status" value="1"/>
</dbReference>
<name>A0A3E0HBV9_9PSEU</name>
<keyword evidence="4" id="KW-1185">Reference proteome</keyword>
<dbReference type="GO" id="GO:0015888">
    <property type="term" value="P:thiamine transport"/>
    <property type="evidence" value="ECO:0007669"/>
    <property type="project" value="InterPro"/>
</dbReference>
<dbReference type="EMBL" id="QUNO01000011">
    <property type="protein sequence ID" value="REH41925.1"/>
    <property type="molecule type" value="Genomic_DNA"/>
</dbReference>
<dbReference type="PROSITE" id="PS51257">
    <property type="entry name" value="PROKAR_LIPOPROTEIN"/>
    <property type="match status" value="1"/>
</dbReference>
<dbReference type="AlphaFoldDB" id="A0A3E0HBV9"/>
<dbReference type="Gene3D" id="3.40.190.10">
    <property type="entry name" value="Periplasmic binding protein-like II"/>
    <property type="match status" value="2"/>
</dbReference>
<dbReference type="RefSeq" id="WP_246015766.1">
    <property type="nucleotide sequence ID" value="NZ_CP144375.1"/>
</dbReference>
<reference evidence="3 4" key="1">
    <citation type="submission" date="2018-08" db="EMBL/GenBank/DDBJ databases">
        <title>Genomic Encyclopedia of Archaeal and Bacterial Type Strains, Phase II (KMG-II): from individual species to whole genera.</title>
        <authorList>
            <person name="Goeker M."/>
        </authorList>
    </citation>
    <scope>NUCLEOTIDE SEQUENCE [LARGE SCALE GENOMIC DNA]</scope>
    <source>
        <strain evidence="3 4">DSM 45791</strain>
    </source>
</reference>
<dbReference type="Pfam" id="PF13343">
    <property type="entry name" value="SBP_bac_6"/>
    <property type="match status" value="1"/>
</dbReference>
<dbReference type="PANTHER" id="PTHR30006:SF2">
    <property type="entry name" value="ABC TRANSPORTER SUBSTRATE-BINDING PROTEIN"/>
    <property type="match status" value="1"/>
</dbReference>
<feature type="chain" id="PRO_5017557903" evidence="2">
    <location>
        <begin position="24"/>
        <end position="348"/>
    </location>
</feature>
<organism evidence="3 4">
    <name type="scientific">Kutzneria buriramensis</name>
    <dbReference type="NCBI Taxonomy" id="1045776"/>
    <lineage>
        <taxon>Bacteria</taxon>
        <taxon>Bacillati</taxon>
        <taxon>Actinomycetota</taxon>
        <taxon>Actinomycetes</taxon>
        <taxon>Pseudonocardiales</taxon>
        <taxon>Pseudonocardiaceae</taxon>
        <taxon>Kutzneria</taxon>
    </lineage>
</organism>
<dbReference type="PANTHER" id="PTHR30006">
    <property type="entry name" value="THIAMINE-BINDING PERIPLASMIC PROTEIN-RELATED"/>
    <property type="match status" value="1"/>
</dbReference>
<accession>A0A3E0HBV9</accession>
<sequence>MTGTARLAATTLAVLTLAGCSLAGGGDQPSSPHTVTLVTHDSWAVDKTLWADFQKTSGITVKVSMNGDAGELTNKLVLTKANPIGDIAYGVDNTFGSRALTAGVFAPYTSPDADQGPQRYQFDDTHRLTAIDVGDVCLNVDTGWYASHNLPAPASYADLTDPRYKDQMVVEDPTRSSPGLAFLLGTVKQFGADGWSGYWTKLKSNGVKVDATWEEAYTQDFSGSSGKGPRPVVVSYASSPADEVGQDGKPRTAALLNTCYRQVEYAGVLSGAKNPDDAKKVLDFLISQRFQQQVPGSMFVYPTRSGVSLPDAWKTAAPLPDAPAQLPAAQVDANRDKWEQQWRTLLQG</sequence>
<evidence type="ECO:0000256" key="1">
    <source>
        <dbReference type="ARBA" id="ARBA00022729"/>
    </source>
</evidence>
<evidence type="ECO:0000313" key="4">
    <source>
        <dbReference type="Proteomes" id="UP000256269"/>
    </source>
</evidence>
<comment type="caution">
    <text evidence="3">The sequence shown here is derived from an EMBL/GenBank/DDBJ whole genome shotgun (WGS) entry which is preliminary data.</text>
</comment>